<dbReference type="EMBL" id="JAFBCV010000001">
    <property type="protein sequence ID" value="MBM7836885.1"/>
    <property type="molecule type" value="Genomic_DNA"/>
</dbReference>
<evidence type="ECO:0000313" key="2">
    <source>
        <dbReference type="EMBL" id="MBM7836885.1"/>
    </source>
</evidence>
<gene>
    <name evidence="2" type="ORF">JOC54_000116</name>
</gene>
<protein>
    <submittedName>
        <fullName evidence="2">Uncharacterized protein YjaZ</fullName>
    </submittedName>
</protein>
<accession>A0ABS2SNS7</accession>
<proteinExistence type="predicted"/>
<dbReference type="InterPro" id="IPR018728">
    <property type="entry name" value="DUF2268"/>
</dbReference>
<keyword evidence="3" id="KW-1185">Reference proteome</keyword>
<comment type="caution">
    <text evidence="2">The sequence shown here is derived from an EMBL/GenBank/DDBJ whole genome shotgun (WGS) entry which is preliminary data.</text>
</comment>
<evidence type="ECO:0000313" key="3">
    <source>
        <dbReference type="Proteomes" id="UP001179280"/>
    </source>
</evidence>
<feature type="domain" description="DUF2268" evidence="1">
    <location>
        <begin position="93"/>
        <end position="295"/>
    </location>
</feature>
<dbReference type="RefSeq" id="WP_204463600.1">
    <property type="nucleotide sequence ID" value="NZ_JAFBCV010000001.1"/>
</dbReference>
<dbReference type="Proteomes" id="UP001179280">
    <property type="component" value="Unassembled WGS sequence"/>
</dbReference>
<evidence type="ECO:0000259" key="1">
    <source>
        <dbReference type="Pfam" id="PF10026"/>
    </source>
</evidence>
<dbReference type="Pfam" id="PF10026">
    <property type="entry name" value="DUF2268"/>
    <property type="match status" value="1"/>
</dbReference>
<sequence length="307" mass="34602">MTTSYTLPNTLEQYKHLLTLDNLEERKTFFRYTMMEPFQEMWKTIQVPLQAKQENGYDVIMATEMMGYAKLLDDRQIRDAVKVLEDNDVLKVANQTLETCLATAAQAGLSIQGDQLTFGLFVADLEKLQLQGGYTGFGGIPGFIAVHLFPNDYNLPKLPALIAHEFHHNLRFSYFNWNHGNVTVGDYLVIEGLADSFAKELYGEEQLGPWVTSIEEDDLTYSSEVIGAALDTKGFAEVSSYLFGDEIAKQQGYRPVGLSFGAGYAVGYEMVQSFMQRQKKTIWEATLLSSDEIIRGSGMFSLKKDRL</sequence>
<name>A0ABS2SNS7_9BACI</name>
<reference evidence="2" key="1">
    <citation type="submission" date="2021-01" db="EMBL/GenBank/DDBJ databases">
        <title>Genomic Encyclopedia of Type Strains, Phase IV (KMG-IV): sequencing the most valuable type-strain genomes for metagenomic binning, comparative biology and taxonomic classification.</title>
        <authorList>
            <person name="Goeker M."/>
        </authorList>
    </citation>
    <scope>NUCLEOTIDE SEQUENCE</scope>
    <source>
        <strain evidence="2">DSM 21943</strain>
    </source>
</reference>
<organism evidence="2 3">
    <name type="scientific">Shouchella xiaoxiensis</name>
    <dbReference type="NCBI Taxonomy" id="766895"/>
    <lineage>
        <taxon>Bacteria</taxon>
        <taxon>Bacillati</taxon>
        <taxon>Bacillota</taxon>
        <taxon>Bacilli</taxon>
        <taxon>Bacillales</taxon>
        <taxon>Bacillaceae</taxon>
        <taxon>Shouchella</taxon>
    </lineage>
</organism>